<evidence type="ECO:0000256" key="1">
    <source>
        <dbReference type="SAM" id="MobiDB-lite"/>
    </source>
</evidence>
<feature type="region of interest" description="Disordered" evidence="1">
    <location>
        <begin position="64"/>
        <end position="83"/>
    </location>
</feature>
<evidence type="ECO:0000313" key="3">
    <source>
        <dbReference type="Proteomes" id="UP000516173"/>
    </source>
</evidence>
<sequence length="180" mass="18790">MHDYRDLFWSLIPLVLICLVIAAIASQCSFSADGPTPGRIPNFDVHAALRDDARTLSFPIRDPALPAGWQPNSGSRDTVSGSGGGAASTVGFITPQGTYMQLTQSAATADALANHLLGTRTRGGAQQIADRAWTVYHVEGSEPAWVSDFGAVRVLVKGAGNQEAYRTLAGAAGAAQPISP</sequence>
<organism evidence="2 3">
    <name type="scientific">Nocardia wallacei</name>
    <dbReference type="NCBI Taxonomy" id="480035"/>
    <lineage>
        <taxon>Bacteria</taxon>
        <taxon>Bacillati</taxon>
        <taxon>Actinomycetota</taxon>
        <taxon>Actinomycetes</taxon>
        <taxon>Mycobacteriales</taxon>
        <taxon>Nocardiaceae</taxon>
        <taxon>Nocardia</taxon>
    </lineage>
</organism>
<evidence type="ECO:0008006" key="4">
    <source>
        <dbReference type="Google" id="ProtNLM"/>
    </source>
</evidence>
<dbReference type="KEGG" id="nwl:NWFMUON74_11400"/>
<dbReference type="Proteomes" id="UP000516173">
    <property type="component" value="Chromosome"/>
</dbReference>
<keyword evidence="3" id="KW-1185">Reference proteome</keyword>
<protein>
    <recommendedName>
        <fullName evidence="4">DUF4245 domain-containing protein</fullName>
    </recommendedName>
</protein>
<accession>A0A7G1KE78</accession>
<gene>
    <name evidence="2" type="ORF">NWFMUON74_11400</name>
</gene>
<dbReference type="EMBL" id="AP023396">
    <property type="protein sequence ID" value="BCK53368.1"/>
    <property type="molecule type" value="Genomic_DNA"/>
</dbReference>
<proteinExistence type="predicted"/>
<dbReference type="InterPro" id="IPR025339">
    <property type="entry name" value="DUF4245"/>
</dbReference>
<dbReference type="Pfam" id="PF14030">
    <property type="entry name" value="DUF4245"/>
    <property type="match status" value="1"/>
</dbReference>
<dbReference type="AlphaFoldDB" id="A0A7G1KE78"/>
<evidence type="ECO:0000313" key="2">
    <source>
        <dbReference type="EMBL" id="BCK53368.1"/>
    </source>
</evidence>
<reference evidence="2 3" key="1">
    <citation type="submission" date="2020-08" db="EMBL/GenBank/DDBJ databases">
        <title>Genome Sequencing of Nocardia wallacei strain FMUON74 and assembly.</title>
        <authorList>
            <person name="Toyokawa M."/>
            <person name="Uesaka K."/>
        </authorList>
    </citation>
    <scope>NUCLEOTIDE SEQUENCE [LARGE SCALE GENOMIC DNA]</scope>
    <source>
        <strain evidence="2 3">FMUON74</strain>
    </source>
</reference>
<name>A0A7G1KE78_9NOCA</name>